<proteinExistence type="predicted"/>
<sequence>MQNQWQLWGHGNNRKMVCSLTGSHLAQGIAVNLTASRRFITWLWQQPEFQQSAHYSA</sequence>
<evidence type="ECO:0008006" key="2">
    <source>
        <dbReference type="Google" id="ProtNLM"/>
    </source>
</evidence>
<evidence type="ECO:0000313" key="1">
    <source>
        <dbReference type="EMBL" id="QWJ49256.1"/>
    </source>
</evidence>
<accession>A0A8E9YJC8</accession>
<dbReference type="AlphaFoldDB" id="A0A8E9YJC8"/>
<gene>
    <name evidence="1" type="ORF">A7S45_023770</name>
</gene>
<dbReference type="EMBL" id="CP075128">
    <property type="protein sequence ID" value="QWJ49256.1"/>
    <property type="molecule type" value="Genomic_DNA"/>
</dbReference>
<organism evidence="1">
    <name type="scientific">Salmonella enterica subsp. diarizonae serovar 60:r:e,n,x,z15</name>
    <dbReference type="NCBI Taxonomy" id="1173779"/>
    <lineage>
        <taxon>Bacteria</taxon>
        <taxon>Pseudomonadati</taxon>
        <taxon>Pseudomonadota</taxon>
        <taxon>Gammaproteobacteria</taxon>
        <taxon>Enterobacterales</taxon>
        <taxon>Enterobacteriaceae</taxon>
        <taxon>Salmonella</taxon>
    </lineage>
</organism>
<name>A0A8E9YJC8_SALDZ</name>
<reference evidence="1" key="1">
    <citation type="submission" date="2016-09" db="EMBL/GenBank/DDBJ databases">
        <authorList>
            <person name="Bell R."/>
        </authorList>
    </citation>
    <scope>NUCLEOTIDE SEQUENCE</scope>
    <source>
        <strain evidence="1">CFSAN044923</strain>
    </source>
</reference>
<reference evidence="1" key="2">
    <citation type="submission" date="2021-05" db="EMBL/GenBank/DDBJ databases">
        <title>Whole genome PacBio Sequel sequence of Salmonella enterica subsp. enterica.</title>
        <authorList>
            <person name="Hoffmann M."/>
            <person name="Balkey M."/>
            <person name="Luo Y."/>
        </authorList>
    </citation>
    <scope>NUCLEOTIDE SEQUENCE</scope>
    <source>
        <strain evidence="1">CFSAN044923</strain>
    </source>
</reference>
<protein>
    <recommendedName>
        <fullName evidence="2">Cytoplasmic protein</fullName>
    </recommendedName>
</protein>